<evidence type="ECO:0000313" key="1">
    <source>
        <dbReference type="EMBL" id="MFD2913174.1"/>
    </source>
</evidence>
<keyword evidence="2" id="KW-1185">Reference proteome</keyword>
<comment type="caution">
    <text evidence="1">The sequence shown here is derived from an EMBL/GenBank/DDBJ whole genome shotgun (WGS) entry which is preliminary data.</text>
</comment>
<gene>
    <name evidence="1" type="ORF">ACFS5P_14900</name>
</gene>
<dbReference type="EMBL" id="JBHUPG010000027">
    <property type="protein sequence ID" value="MFD2913174.1"/>
    <property type="molecule type" value="Genomic_DNA"/>
</dbReference>
<reference evidence="2" key="1">
    <citation type="journal article" date="2019" name="Int. J. Syst. Evol. Microbiol.">
        <title>The Global Catalogue of Microorganisms (GCM) 10K type strain sequencing project: providing services to taxonomists for standard genome sequencing and annotation.</title>
        <authorList>
            <consortium name="The Broad Institute Genomics Platform"/>
            <consortium name="The Broad Institute Genome Sequencing Center for Infectious Disease"/>
            <person name="Wu L."/>
            <person name="Ma J."/>
        </authorList>
    </citation>
    <scope>NUCLEOTIDE SEQUENCE [LARGE SCALE GENOMIC DNA]</scope>
    <source>
        <strain evidence="2">KCTC 13528</strain>
    </source>
</reference>
<dbReference type="Proteomes" id="UP001597561">
    <property type="component" value="Unassembled WGS sequence"/>
</dbReference>
<sequence>MKNHSFNLESLLTLSPARLQLFLLASGVSLSVQECSQLQQVAKLHKGTLQSLPLLYKETEQVLGKKKMKELLNKSSLFL</sequence>
<evidence type="ECO:0000313" key="2">
    <source>
        <dbReference type="Proteomes" id="UP001597561"/>
    </source>
</evidence>
<name>A0ABW5ZJP0_9BACL</name>
<protein>
    <submittedName>
        <fullName evidence="1">Uncharacterized protein</fullName>
    </submittedName>
</protein>
<organism evidence="1 2">
    <name type="scientific">Jeotgalibacillus terrae</name>
    <dbReference type="NCBI Taxonomy" id="587735"/>
    <lineage>
        <taxon>Bacteria</taxon>
        <taxon>Bacillati</taxon>
        <taxon>Bacillota</taxon>
        <taxon>Bacilli</taxon>
        <taxon>Bacillales</taxon>
        <taxon>Caryophanaceae</taxon>
        <taxon>Jeotgalibacillus</taxon>
    </lineage>
</organism>
<accession>A0ABW5ZJP0</accession>
<proteinExistence type="predicted"/>
<dbReference type="RefSeq" id="WP_204727847.1">
    <property type="nucleotide sequence ID" value="NZ_JAFBDK010000001.1"/>
</dbReference>